<organism evidence="1">
    <name type="scientific">marine sediment metagenome</name>
    <dbReference type="NCBI Taxonomy" id="412755"/>
    <lineage>
        <taxon>unclassified sequences</taxon>
        <taxon>metagenomes</taxon>
        <taxon>ecological metagenomes</taxon>
    </lineage>
</organism>
<gene>
    <name evidence="1" type="ORF">S01H4_37429</name>
</gene>
<feature type="non-terminal residue" evidence="1">
    <location>
        <position position="43"/>
    </location>
</feature>
<protein>
    <submittedName>
        <fullName evidence="1">Uncharacterized protein</fullName>
    </submittedName>
</protein>
<reference evidence="1" key="1">
    <citation type="journal article" date="2014" name="Front. Microbiol.">
        <title>High frequency of phylogenetically diverse reductive dehalogenase-homologous genes in deep subseafloor sedimentary metagenomes.</title>
        <authorList>
            <person name="Kawai M."/>
            <person name="Futagami T."/>
            <person name="Toyoda A."/>
            <person name="Takaki Y."/>
            <person name="Nishi S."/>
            <person name="Hori S."/>
            <person name="Arai W."/>
            <person name="Tsubouchi T."/>
            <person name="Morono Y."/>
            <person name="Uchiyama I."/>
            <person name="Ito T."/>
            <person name="Fujiyama A."/>
            <person name="Inagaki F."/>
            <person name="Takami H."/>
        </authorList>
    </citation>
    <scope>NUCLEOTIDE SEQUENCE</scope>
    <source>
        <strain evidence="1">Expedition CK06-06</strain>
    </source>
</reference>
<proteinExistence type="predicted"/>
<sequence>MEELPLFVTQWNHRAWGLVASSRGYVAMIYPGTSLSLSLSNIY</sequence>
<dbReference type="EMBL" id="BART01020104">
    <property type="protein sequence ID" value="GAH00148.1"/>
    <property type="molecule type" value="Genomic_DNA"/>
</dbReference>
<comment type="caution">
    <text evidence="1">The sequence shown here is derived from an EMBL/GenBank/DDBJ whole genome shotgun (WGS) entry which is preliminary data.</text>
</comment>
<dbReference type="AlphaFoldDB" id="X1DUR6"/>
<accession>X1DUR6</accession>
<name>X1DUR6_9ZZZZ</name>
<evidence type="ECO:0000313" key="1">
    <source>
        <dbReference type="EMBL" id="GAH00148.1"/>
    </source>
</evidence>